<reference evidence="1" key="1">
    <citation type="submission" date="2020-11" db="EMBL/GenBank/DDBJ databases">
        <authorList>
            <person name="Whitehead M."/>
        </authorList>
    </citation>
    <scope>NUCLEOTIDE SEQUENCE</scope>
    <source>
        <strain evidence="1">EGII</strain>
    </source>
</reference>
<feature type="non-terminal residue" evidence="1">
    <location>
        <position position="1"/>
    </location>
</feature>
<evidence type="ECO:0000313" key="1">
    <source>
        <dbReference type="EMBL" id="CAD6993016.1"/>
    </source>
</evidence>
<sequence length="51" mass="5837">QRMKFSRDREVTDDVGMPVTCDISEPLMLAILLAKISNIKCQQHEFKLMGV</sequence>
<name>A0A811U467_CERCA</name>
<gene>
    <name evidence="1" type="ORF">CCAP1982_LOCUS1851</name>
</gene>
<dbReference type="Proteomes" id="UP000606786">
    <property type="component" value="Unassembled WGS sequence"/>
</dbReference>
<evidence type="ECO:0000313" key="2">
    <source>
        <dbReference type="Proteomes" id="UP000606786"/>
    </source>
</evidence>
<proteinExistence type="predicted"/>
<dbReference type="EMBL" id="CAJHJT010000001">
    <property type="protein sequence ID" value="CAD6993016.1"/>
    <property type="molecule type" value="Genomic_DNA"/>
</dbReference>
<protein>
    <submittedName>
        <fullName evidence="1">(Mediterranean fruit fly) hypothetical protein</fullName>
    </submittedName>
</protein>
<dbReference type="AlphaFoldDB" id="A0A811U467"/>
<organism evidence="1 2">
    <name type="scientific">Ceratitis capitata</name>
    <name type="common">Mediterranean fruit fly</name>
    <name type="synonym">Tephritis capitata</name>
    <dbReference type="NCBI Taxonomy" id="7213"/>
    <lineage>
        <taxon>Eukaryota</taxon>
        <taxon>Metazoa</taxon>
        <taxon>Ecdysozoa</taxon>
        <taxon>Arthropoda</taxon>
        <taxon>Hexapoda</taxon>
        <taxon>Insecta</taxon>
        <taxon>Pterygota</taxon>
        <taxon>Neoptera</taxon>
        <taxon>Endopterygota</taxon>
        <taxon>Diptera</taxon>
        <taxon>Brachycera</taxon>
        <taxon>Muscomorpha</taxon>
        <taxon>Tephritoidea</taxon>
        <taxon>Tephritidae</taxon>
        <taxon>Ceratitis</taxon>
        <taxon>Ceratitis</taxon>
    </lineage>
</organism>
<keyword evidence="2" id="KW-1185">Reference proteome</keyword>
<comment type="caution">
    <text evidence="1">The sequence shown here is derived from an EMBL/GenBank/DDBJ whole genome shotgun (WGS) entry which is preliminary data.</text>
</comment>
<accession>A0A811U467</accession>